<keyword evidence="1 2" id="KW-0238">DNA-binding</keyword>
<dbReference type="InterPro" id="IPR001647">
    <property type="entry name" value="HTH_TetR"/>
</dbReference>
<dbReference type="InterPro" id="IPR009057">
    <property type="entry name" value="Homeodomain-like_sf"/>
</dbReference>
<dbReference type="Proteomes" id="UP001416858">
    <property type="component" value="Unassembled WGS sequence"/>
</dbReference>
<dbReference type="InterPro" id="IPR015292">
    <property type="entry name" value="Tscrpt_reg_YbiH_C"/>
</dbReference>
<dbReference type="Gene3D" id="1.10.357.10">
    <property type="entry name" value="Tetracycline Repressor, domain 2"/>
    <property type="match status" value="1"/>
</dbReference>
<proteinExistence type="predicted"/>
<dbReference type="PANTHER" id="PTHR30055:SF226">
    <property type="entry name" value="HTH-TYPE TRANSCRIPTIONAL REGULATOR PKSA"/>
    <property type="match status" value="1"/>
</dbReference>
<dbReference type="RefSeq" id="WP_345682925.1">
    <property type="nucleotide sequence ID" value="NZ_BAABRO010000002.1"/>
</dbReference>
<organism evidence="4 5">
    <name type="scientific">Novipirellula caenicola</name>
    <dbReference type="NCBI Taxonomy" id="1536901"/>
    <lineage>
        <taxon>Bacteria</taxon>
        <taxon>Pseudomonadati</taxon>
        <taxon>Planctomycetota</taxon>
        <taxon>Planctomycetia</taxon>
        <taxon>Pirellulales</taxon>
        <taxon>Pirellulaceae</taxon>
        <taxon>Novipirellula</taxon>
    </lineage>
</organism>
<evidence type="ECO:0000313" key="4">
    <source>
        <dbReference type="EMBL" id="GAA5505947.1"/>
    </source>
</evidence>
<gene>
    <name evidence="4" type="ORF">Rcae01_01397</name>
</gene>
<sequence>MSEINSADPPLDVATDTRTRLLMAAGAVFANRGFNRATVREICGEASVNIASVGYYFGDKLGLYREVMEYVRQSREHAFPVPPCLGDDPRYDLYCLVHTLLSRMLTDDEGGWETELFLREMQNPTAVFCEMVNDCFRPIFDQIRSAVSSILDQPVPQHVIDQLALSAVGQCLYYRVSSGVVKILIPESERDKHYDVRSLSHHITAVILAAAQHAALVDHKSQLTELVETLAKPIEKNQ</sequence>
<accession>A0ABP9VL80</accession>
<dbReference type="SUPFAM" id="SSF48498">
    <property type="entry name" value="Tetracyclin repressor-like, C-terminal domain"/>
    <property type="match status" value="1"/>
</dbReference>
<comment type="caution">
    <text evidence="4">The sequence shown here is derived from an EMBL/GenBank/DDBJ whole genome shotgun (WGS) entry which is preliminary data.</text>
</comment>
<feature type="domain" description="HTH tetR-type" evidence="3">
    <location>
        <begin position="15"/>
        <end position="75"/>
    </location>
</feature>
<name>A0ABP9VL80_9BACT</name>
<dbReference type="PANTHER" id="PTHR30055">
    <property type="entry name" value="HTH-TYPE TRANSCRIPTIONAL REGULATOR RUTR"/>
    <property type="match status" value="1"/>
</dbReference>
<dbReference type="PROSITE" id="PS50977">
    <property type="entry name" value="HTH_TETR_2"/>
    <property type="match status" value="1"/>
</dbReference>
<protein>
    <recommendedName>
        <fullName evidence="3">HTH tetR-type domain-containing protein</fullName>
    </recommendedName>
</protein>
<dbReference type="InterPro" id="IPR050109">
    <property type="entry name" value="HTH-type_TetR-like_transc_reg"/>
</dbReference>
<keyword evidence="5" id="KW-1185">Reference proteome</keyword>
<dbReference type="SUPFAM" id="SSF46689">
    <property type="entry name" value="Homeodomain-like"/>
    <property type="match status" value="1"/>
</dbReference>
<evidence type="ECO:0000313" key="5">
    <source>
        <dbReference type="Proteomes" id="UP001416858"/>
    </source>
</evidence>
<evidence type="ECO:0000256" key="1">
    <source>
        <dbReference type="ARBA" id="ARBA00023125"/>
    </source>
</evidence>
<reference evidence="4 5" key="1">
    <citation type="submission" date="2024-02" db="EMBL/GenBank/DDBJ databases">
        <title>Rhodopirellula caenicola NBRC 110016.</title>
        <authorList>
            <person name="Ichikawa N."/>
            <person name="Katano-Makiyama Y."/>
            <person name="Hidaka K."/>
        </authorList>
    </citation>
    <scope>NUCLEOTIDE SEQUENCE [LARGE SCALE GENOMIC DNA]</scope>
    <source>
        <strain evidence="4 5">NBRC 110016</strain>
    </source>
</reference>
<evidence type="ECO:0000256" key="2">
    <source>
        <dbReference type="PROSITE-ProRule" id="PRU00335"/>
    </source>
</evidence>
<feature type="DNA-binding region" description="H-T-H motif" evidence="2">
    <location>
        <begin position="38"/>
        <end position="57"/>
    </location>
</feature>
<evidence type="ECO:0000259" key="3">
    <source>
        <dbReference type="PROSITE" id="PS50977"/>
    </source>
</evidence>
<dbReference type="Pfam" id="PF00440">
    <property type="entry name" value="TetR_N"/>
    <property type="match status" value="1"/>
</dbReference>
<dbReference type="EMBL" id="BAABRO010000002">
    <property type="protein sequence ID" value="GAA5505947.1"/>
    <property type="molecule type" value="Genomic_DNA"/>
</dbReference>
<dbReference type="Gene3D" id="1.10.10.60">
    <property type="entry name" value="Homeodomain-like"/>
    <property type="match status" value="1"/>
</dbReference>
<dbReference type="Pfam" id="PF09209">
    <property type="entry name" value="CecR_C"/>
    <property type="match status" value="1"/>
</dbReference>
<dbReference type="InterPro" id="IPR036271">
    <property type="entry name" value="Tet_transcr_reg_TetR-rel_C_sf"/>
</dbReference>